<dbReference type="InterPro" id="IPR036397">
    <property type="entry name" value="RNaseH_sf"/>
</dbReference>
<evidence type="ECO:0000313" key="2">
    <source>
        <dbReference type="EMBL" id="KAJ4438153.1"/>
    </source>
</evidence>
<sequence length="226" mass="26440">SGRRPVSTRAKDAALVAEVEANPHQSASSIKVNARFPGSSRTVIRRLRDVRRYPRVAATKGCITDDHRLFRLAFAEENVNFDWNKFAKEYENKGEDWQEKALFSDVSKFNVFGSDGRQMVWRKPKEEMKTKNLRATVKHGRGNVMIWGCVSASEVGELLFIEYIMKKEDYLHFLQHNLVKSAEKLEIEKEFMFYQNNDPKHNSHIVQEFLLYKCVKCFILLHNRRI</sequence>
<organism evidence="2 3">
    <name type="scientific">Periplaneta americana</name>
    <name type="common">American cockroach</name>
    <name type="synonym">Blatta americana</name>
    <dbReference type="NCBI Taxonomy" id="6978"/>
    <lineage>
        <taxon>Eukaryota</taxon>
        <taxon>Metazoa</taxon>
        <taxon>Ecdysozoa</taxon>
        <taxon>Arthropoda</taxon>
        <taxon>Hexapoda</taxon>
        <taxon>Insecta</taxon>
        <taxon>Pterygota</taxon>
        <taxon>Neoptera</taxon>
        <taxon>Polyneoptera</taxon>
        <taxon>Dictyoptera</taxon>
        <taxon>Blattodea</taxon>
        <taxon>Blattoidea</taxon>
        <taxon>Blattidae</taxon>
        <taxon>Blattinae</taxon>
        <taxon>Periplaneta</taxon>
    </lineage>
</organism>
<dbReference type="EMBL" id="JAJSOF020000019">
    <property type="protein sequence ID" value="KAJ4438153.1"/>
    <property type="molecule type" value="Genomic_DNA"/>
</dbReference>
<name>A0ABQ8SWK2_PERAM</name>
<accession>A0ABQ8SWK2</accession>
<gene>
    <name evidence="2" type="ORF">ANN_14092</name>
</gene>
<evidence type="ECO:0000259" key="1">
    <source>
        <dbReference type="Pfam" id="PF01498"/>
    </source>
</evidence>
<proteinExistence type="predicted"/>
<feature type="domain" description="Transposase Tc1-like" evidence="1">
    <location>
        <begin position="13"/>
        <end position="80"/>
    </location>
</feature>
<protein>
    <recommendedName>
        <fullName evidence="1">Transposase Tc1-like domain-containing protein</fullName>
    </recommendedName>
</protein>
<keyword evidence="3" id="KW-1185">Reference proteome</keyword>
<dbReference type="Gene3D" id="3.30.420.10">
    <property type="entry name" value="Ribonuclease H-like superfamily/Ribonuclease H"/>
    <property type="match status" value="1"/>
</dbReference>
<reference evidence="2 3" key="1">
    <citation type="journal article" date="2022" name="Allergy">
        <title>Genome assembly and annotation of Periplaneta americana reveal a comprehensive cockroach allergen profile.</title>
        <authorList>
            <person name="Wang L."/>
            <person name="Xiong Q."/>
            <person name="Saelim N."/>
            <person name="Wang L."/>
            <person name="Nong W."/>
            <person name="Wan A.T."/>
            <person name="Shi M."/>
            <person name="Liu X."/>
            <person name="Cao Q."/>
            <person name="Hui J.H.L."/>
            <person name="Sookrung N."/>
            <person name="Leung T.F."/>
            <person name="Tungtrongchitr A."/>
            <person name="Tsui S.K.W."/>
        </authorList>
    </citation>
    <scope>NUCLEOTIDE SEQUENCE [LARGE SCALE GENOMIC DNA]</scope>
    <source>
        <strain evidence="2">PWHHKU_190912</strain>
    </source>
</reference>
<comment type="caution">
    <text evidence="2">The sequence shown here is derived from an EMBL/GenBank/DDBJ whole genome shotgun (WGS) entry which is preliminary data.</text>
</comment>
<dbReference type="InterPro" id="IPR002492">
    <property type="entry name" value="Transposase_Tc1-like"/>
</dbReference>
<evidence type="ECO:0000313" key="3">
    <source>
        <dbReference type="Proteomes" id="UP001148838"/>
    </source>
</evidence>
<dbReference type="Proteomes" id="UP001148838">
    <property type="component" value="Unassembled WGS sequence"/>
</dbReference>
<dbReference type="Pfam" id="PF01498">
    <property type="entry name" value="HTH_Tnp_Tc3_2"/>
    <property type="match status" value="1"/>
</dbReference>
<feature type="non-terminal residue" evidence="2">
    <location>
        <position position="1"/>
    </location>
</feature>